<dbReference type="InterPro" id="IPR046113">
    <property type="entry name" value="DUF6050"/>
</dbReference>
<feature type="transmembrane region" description="Helical" evidence="1">
    <location>
        <begin position="64"/>
        <end position="83"/>
    </location>
</feature>
<keyword evidence="1" id="KW-1133">Transmembrane helix</keyword>
<keyword evidence="1" id="KW-0472">Membrane</keyword>
<dbReference type="AlphaFoldDB" id="A0A7X3MCR9"/>
<protein>
    <submittedName>
        <fullName evidence="2">Uncharacterized protein</fullName>
    </submittedName>
</protein>
<gene>
    <name evidence="2" type="ORF">GN277_00720</name>
</gene>
<comment type="caution">
    <text evidence="2">The sequence shown here is derived from an EMBL/GenBank/DDBJ whole genome shotgun (WGS) entry which is preliminary data.</text>
</comment>
<proteinExistence type="predicted"/>
<organism evidence="2 3">
    <name type="scientific">Sporofaciens musculi</name>
    <dbReference type="NCBI Taxonomy" id="2681861"/>
    <lineage>
        <taxon>Bacteria</taxon>
        <taxon>Bacillati</taxon>
        <taxon>Bacillota</taxon>
        <taxon>Clostridia</taxon>
        <taxon>Lachnospirales</taxon>
        <taxon>Lachnospiraceae</taxon>
        <taxon>Sporofaciens</taxon>
    </lineage>
</organism>
<reference evidence="2 3" key="1">
    <citation type="submission" date="2019-12" db="EMBL/GenBank/DDBJ databases">
        <title>Sporaefaciens musculi gen. nov., sp. nov., a novel bacterium isolated from the caecum of an obese mouse.</title>
        <authorList>
            <person name="Rasmussen T.S."/>
            <person name="Streidl T."/>
            <person name="Hitch T.C.A."/>
            <person name="Wortmann E."/>
            <person name="Deptula P."/>
            <person name="Hansen M."/>
            <person name="Nielsen D.S."/>
            <person name="Clavel T."/>
            <person name="Vogensen F.K."/>
        </authorList>
    </citation>
    <scope>NUCLEOTIDE SEQUENCE [LARGE SCALE GENOMIC DNA]</scope>
    <source>
        <strain evidence="2 3">WCA-9-b2</strain>
    </source>
</reference>
<feature type="transmembrane region" description="Helical" evidence="1">
    <location>
        <begin position="40"/>
        <end position="57"/>
    </location>
</feature>
<dbReference type="RefSeq" id="WP_159749032.1">
    <property type="nucleotide sequence ID" value="NZ_WUQX01000001.1"/>
</dbReference>
<sequence>MKISEFVKKVVIPVASALFLAALFRPLCMENGECNYLNLWWFMGIPFGIHRMFFWIIPRGYDIGGTVGILFLNVLVGGVIGGIVLVWRLLVAAVYLVKAVVAVFRWTVKKMAGKPCRA</sequence>
<evidence type="ECO:0000256" key="1">
    <source>
        <dbReference type="SAM" id="Phobius"/>
    </source>
</evidence>
<keyword evidence="3" id="KW-1185">Reference proteome</keyword>
<evidence type="ECO:0000313" key="2">
    <source>
        <dbReference type="EMBL" id="MXP74014.1"/>
    </source>
</evidence>
<evidence type="ECO:0000313" key="3">
    <source>
        <dbReference type="Proteomes" id="UP000460412"/>
    </source>
</evidence>
<dbReference type="EMBL" id="WUQX01000001">
    <property type="protein sequence ID" value="MXP74014.1"/>
    <property type="molecule type" value="Genomic_DNA"/>
</dbReference>
<name>A0A7X3MCR9_9FIRM</name>
<dbReference type="Proteomes" id="UP000460412">
    <property type="component" value="Unassembled WGS sequence"/>
</dbReference>
<dbReference type="Pfam" id="PF19517">
    <property type="entry name" value="DUF6050"/>
    <property type="match status" value="1"/>
</dbReference>
<keyword evidence="1" id="KW-0812">Transmembrane</keyword>
<accession>A0A7X3MCR9</accession>